<feature type="transmembrane region" description="Helical" evidence="7">
    <location>
        <begin position="158"/>
        <end position="177"/>
    </location>
</feature>
<feature type="transmembrane region" description="Helical" evidence="7">
    <location>
        <begin position="128"/>
        <end position="146"/>
    </location>
</feature>
<dbReference type="Proteomes" id="UP000276940">
    <property type="component" value="Unassembled WGS sequence"/>
</dbReference>
<evidence type="ECO:0000313" key="10">
    <source>
        <dbReference type="EMBL" id="MRG89754.1"/>
    </source>
</evidence>
<evidence type="ECO:0000256" key="6">
    <source>
        <dbReference type="RuleBase" id="RU003943"/>
    </source>
</evidence>
<name>A0A073K336_LIMRT</name>
<feature type="transmembrane region" description="Helical" evidence="7">
    <location>
        <begin position="183"/>
        <end position="202"/>
    </location>
</feature>
<dbReference type="EMBL" id="WJMV01000005">
    <property type="protein sequence ID" value="MRG74712.1"/>
    <property type="molecule type" value="Genomic_DNA"/>
</dbReference>
<feature type="transmembrane region" description="Helical" evidence="7">
    <location>
        <begin position="240"/>
        <end position="259"/>
    </location>
</feature>
<evidence type="ECO:0000313" key="15">
    <source>
        <dbReference type="Proteomes" id="UP000276940"/>
    </source>
</evidence>
<evidence type="ECO:0000256" key="2">
    <source>
        <dbReference type="ARBA" id="ARBA00008034"/>
    </source>
</evidence>
<evidence type="ECO:0000313" key="14">
    <source>
        <dbReference type="Proteomes" id="UP000244083"/>
    </source>
</evidence>
<feature type="transmembrane region" description="Helical" evidence="7">
    <location>
        <begin position="214"/>
        <end position="234"/>
    </location>
</feature>
<comment type="similarity">
    <text evidence="2 6">Belongs to the ABC-3 integral membrane protein family.</text>
</comment>
<comment type="caution">
    <text evidence="8">The sequence shown here is derived from an EMBL/GenBank/DDBJ whole genome shotgun (WGS) entry which is preliminary data.</text>
</comment>
<dbReference type="Proteomes" id="UP000027731">
    <property type="component" value="Unassembled WGS sequence"/>
</dbReference>
<gene>
    <name evidence="12" type="ORF">C5O77_06860</name>
    <name evidence="11" type="ORF">DB325_07155</name>
    <name evidence="10" type="ORF">GIX76_07100</name>
    <name evidence="9" type="ORF">GIX79_02870</name>
    <name evidence="8" type="ORF">LR3_09255</name>
</gene>
<protein>
    <submittedName>
        <fullName evidence="8 9">ABC transporter</fullName>
    </submittedName>
    <submittedName>
        <fullName evidence="11">Metal ABC transporter permease</fullName>
    </submittedName>
</protein>
<evidence type="ECO:0000256" key="5">
    <source>
        <dbReference type="ARBA" id="ARBA00023136"/>
    </source>
</evidence>
<feature type="transmembrane region" description="Helical" evidence="7">
    <location>
        <begin position="12"/>
        <end position="30"/>
    </location>
</feature>
<reference evidence="14" key="4">
    <citation type="submission" date="2018-04" db="EMBL/GenBank/DDBJ databases">
        <title>Draft Genome Sequences of 10 Lactobacillus Species from 22 Commercial Probiotic Products.</title>
        <authorList>
            <person name="Gangiredla J."/>
            <person name="Barnaba T.J."/>
            <person name="Mammel M.K."/>
            <person name="Lacher D.W."/>
            <person name="Elkins C.A."/>
            <person name="Lampel K.A."/>
            <person name="Whitehouse C.A."/>
            <person name="Tartera C."/>
        </authorList>
    </citation>
    <scope>NUCLEOTIDE SEQUENCE [LARGE SCALE GENOMIC DNA]</scope>
    <source>
        <strain evidence="14">DS12_10</strain>
    </source>
</reference>
<dbReference type="RefSeq" id="WP_003665585.1">
    <property type="nucleotide sequence ID" value="NZ_JAJGTX010000060.1"/>
</dbReference>
<evidence type="ECO:0000313" key="13">
    <source>
        <dbReference type="Proteomes" id="UP000027731"/>
    </source>
</evidence>
<reference evidence="16 17" key="5">
    <citation type="submission" date="2019-11" db="EMBL/GenBank/DDBJ databases">
        <title>Draft genome sequence of 12 host-associated Lactobacillus reuteri rodent strains.</title>
        <authorList>
            <person name="Zhang S."/>
            <person name="Ozcam M."/>
            <person name="Van Pijkeren J.P."/>
        </authorList>
    </citation>
    <scope>NUCLEOTIDE SEQUENCE [LARGE SCALE GENOMIC DNA]</scope>
    <source>
        <strain evidence="9 16">6799jm-1</strain>
        <strain evidence="10 17">N4I</strain>
    </source>
</reference>
<reference evidence="8 13" key="1">
    <citation type="submission" date="2014-06" db="EMBL/GenBank/DDBJ databases">
        <title>Genetic determinant of reutericyclin biosynthesis of Lactobacillus reuteri.</title>
        <authorList>
            <person name="Lin X."/>
            <person name="Duar R."/>
            <person name="Walter J."/>
            <person name="Gaenzle M."/>
        </authorList>
    </citation>
    <scope>NUCLEOTIDE SEQUENCE [LARGE SCALE GENOMIC DNA]</scope>
    <source>
        <strain evidence="8 13">LTH2584</strain>
    </source>
</reference>
<keyword evidence="3 6" id="KW-0812">Transmembrane</keyword>
<comment type="subcellular location">
    <subcellularLocation>
        <location evidence="6">Cell membrane</location>
        <topology evidence="6">Multi-pass membrane protein</topology>
    </subcellularLocation>
    <subcellularLocation>
        <location evidence="1">Membrane</location>
        <topology evidence="1">Multi-pass membrane protein</topology>
    </subcellularLocation>
</comment>
<keyword evidence="5 7" id="KW-0472">Membrane</keyword>
<keyword evidence="4 7" id="KW-1133">Transmembrane helix</keyword>
<keyword evidence="6" id="KW-0813">Transport</keyword>
<dbReference type="PANTHER" id="PTHR30477">
    <property type="entry name" value="ABC-TRANSPORTER METAL-BINDING PROTEIN"/>
    <property type="match status" value="1"/>
</dbReference>
<proteinExistence type="inferred from homology"/>
<dbReference type="Pfam" id="PF00950">
    <property type="entry name" value="ABC-3"/>
    <property type="match status" value="1"/>
</dbReference>
<evidence type="ECO:0000313" key="12">
    <source>
        <dbReference type="EMBL" id="RMX24990.1"/>
    </source>
</evidence>
<reference evidence="12 15" key="3">
    <citation type="journal article" date="2018" name="J Appl Environ Microbiol">
        <title>The gut symbionts Lactobacillus reuteri R2lc and 2010 encode a polyketide synthase cluster that activates the mammalian aryl-hydrocarbon receptor.</title>
        <authorList>
            <person name="Ozcam M."/>
            <person name="Roos S."/>
            <person name="Van Pijkeren J.P."/>
        </authorList>
    </citation>
    <scope>NUCLEOTIDE SEQUENCE [LARGE SCALE GENOMIC DNA]</scope>
    <source>
        <strain evidence="12 15">R2lc</strain>
    </source>
</reference>
<organism evidence="8 13">
    <name type="scientific">Limosilactobacillus reuteri</name>
    <name type="common">Lactobacillus reuteri</name>
    <dbReference type="NCBI Taxonomy" id="1598"/>
    <lineage>
        <taxon>Bacteria</taxon>
        <taxon>Bacillati</taxon>
        <taxon>Bacillota</taxon>
        <taxon>Bacilli</taxon>
        <taxon>Lactobacillales</taxon>
        <taxon>Lactobacillaceae</taxon>
        <taxon>Limosilactobacillus</taxon>
    </lineage>
</organism>
<dbReference type="EMBL" id="JOSX01000009">
    <property type="protein sequence ID" value="KEK16245.1"/>
    <property type="molecule type" value="Genomic_DNA"/>
</dbReference>
<evidence type="ECO:0000313" key="8">
    <source>
        <dbReference type="EMBL" id="KEK16245.1"/>
    </source>
</evidence>
<dbReference type="GO" id="GO:0055085">
    <property type="term" value="P:transmembrane transport"/>
    <property type="evidence" value="ECO:0007669"/>
    <property type="project" value="InterPro"/>
</dbReference>
<feature type="transmembrane region" description="Helical" evidence="7">
    <location>
        <begin position="85"/>
        <end position="108"/>
    </location>
</feature>
<dbReference type="Proteomes" id="UP000244083">
    <property type="component" value="Unassembled WGS sequence"/>
</dbReference>
<reference evidence="11" key="2">
    <citation type="journal article" date="2018" name="Genome Announc.">
        <title>Fifty-Six Draft Genome Sequences of 10 Lactobacillus Species from 22 Commercial Dietary Supplements.</title>
        <authorList>
            <person name="Gangiredla J."/>
            <person name="Barnaba T.J."/>
            <person name="Mammel M.K."/>
            <person name="Lacher D.W."/>
            <person name="Elkins C.A."/>
            <person name="Lampel K.A."/>
            <person name="Whitehouse C.A."/>
            <person name="Tartera C."/>
        </authorList>
    </citation>
    <scope>NUCLEOTIDE SEQUENCE</scope>
    <source>
        <strain evidence="11">DS12_10</strain>
    </source>
</reference>
<dbReference type="EMBL" id="PTLS01000032">
    <property type="protein sequence ID" value="RMX24990.1"/>
    <property type="molecule type" value="Genomic_DNA"/>
</dbReference>
<dbReference type="GO" id="GO:0043190">
    <property type="term" value="C:ATP-binding cassette (ABC) transporter complex"/>
    <property type="evidence" value="ECO:0007669"/>
    <property type="project" value="InterPro"/>
</dbReference>
<evidence type="ECO:0000313" key="11">
    <source>
        <dbReference type="EMBL" id="PTV03520.1"/>
    </source>
</evidence>
<sequence length="265" mass="28565">MLTLSFMRHAFIASTFIAIICGIIGVFVVARNLSFLTHTLSEIGFAGGAFAVFAGWPALNGMILFTMLSSVIVGQMSIKESRREAVISAVSALFIGLGILFLSLSSQSASSATSILFGSVVGISLNEVWQLVYLSILVLIILLLMYRRLKFDSFDSIGAQVSGINQTVISVVFLLLLALSVSVAAQIVGSLLIFILLTLPAASAKYFTHGVARMIILAILFSLLGTWLGLFLGYLTDWPVSFFIAVIEVIIYAVALIYSKFIESN</sequence>
<dbReference type="EMBL" id="WJND01000010">
    <property type="protein sequence ID" value="MRG89754.1"/>
    <property type="molecule type" value="Genomic_DNA"/>
</dbReference>
<dbReference type="AlphaFoldDB" id="A0A073K336"/>
<evidence type="ECO:0000256" key="4">
    <source>
        <dbReference type="ARBA" id="ARBA00022989"/>
    </source>
</evidence>
<dbReference type="PATRIC" id="fig|1598.90.peg.396"/>
<dbReference type="Proteomes" id="UP000460207">
    <property type="component" value="Unassembled WGS sequence"/>
</dbReference>
<evidence type="ECO:0000313" key="17">
    <source>
        <dbReference type="Proteomes" id="UP000460207"/>
    </source>
</evidence>
<dbReference type="Gene3D" id="1.10.3470.10">
    <property type="entry name" value="ABC transporter involved in vitamin B12 uptake, BtuC"/>
    <property type="match status" value="1"/>
</dbReference>
<dbReference type="InterPro" id="IPR001626">
    <property type="entry name" value="ABC_TroCD"/>
</dbReference>
<evidence type="ECO:0000256" key="1">
    <source>
        <dbReference type="ARBA" id="ARBA00004141"/>
    </source>
</evidence>
<evidence type="ECO:0000313" key="9">
    <source>
        <dbReference type="EMBL" id="MRG74712.1"/>
    </source>
</evidence>
<evidence type="ECO:0000256" key="7">
    <source>
        <dbReference type="SAM" id="Phobius"/>
    </source>
</evidence>
<dbReference type="InterPro" id="IPR037294">
    <property type="entry name" value="ABC_BtuC-like"/>
</dbReference>
<evidence type="ECO:0000256" key="3">
    <source>
        <dbReference type="ARBA" id="ARBA00022692"/>
    </source>
</evidence>
<dbReference type="Proteomes" id="UP000452188">
    <property type="component" value="Unassembled WGS sequence"/>
</dbReference>
<dbReference type="PANTHER" id="PTHR30477:SF0">
    <property type="entry name" value="METAL TRANSPORT SYSTEM MEMBRANE PROTEIN TM_0125-RELATED"/>
    <property type="match status" value="1"/>
</dbReference>
<dbReference type="SUPFAM" id="SSF81345">
    <property type="entry name" value="ABC transporter involved in vitamin B12 uptake, BtuC"/>
    <property type="match status" value="1"/>
</dbReference>
<dbReference type="EMBL" id="QAZN01000013">
    <property type="protein sequence ID" value="PTV03520.1"/>
    <property type="molecule type" value="Genomic_DNA"/>
</dbReference>
<evidence type="ECO:0000313" key="16">
    <source>
        <dbReference type="Proteomes" id="UP000452188"/>
    </source>
</evidence>
<accession>A0A073K336</accession>
<feature type="transmembrane region" description="Helical" evidence="7">
    <location>
        <begin position="50"/>
        <end position="73"/>
    </location>
</feature>